<feature type="non-terminal residue" evidence="4">
    <location>
        <position position="1"/>
    </location>
</feature>
<dbReference type="Proteomes" id="UP001208570">
    <property type="component" value="Unassembled WGS sequence"/>
</dbReference>
<dbReference type="PANTHER" id="PTHR10161:SF14">
    <property type="entry name" value="TARTRATE-RESISTANT ACID PHOSPHATASE TYPE 5"/>
    <property type="match status" value="1"/>
</dbReference>
<dbReference type="GO" id="GO:0016787">
    <property type="term" value="F:hydrolase activity"/>
    <property type="evidence" value="ECO:0007669"/>
    <property type="project" value="UniProtKB-KW"/>
</dbReference>
<dbReference type="InterPro" id="IPR051558">
    <property type="entry name" value="Metallophosphoesterase_PAP"/>
</dbReference>
<evidence type="ECO:0000256" key="1">
    <source>
        <dbReference type="ARBA" id="ARBA00022729"/>
    </source>
</evidence>
<gene>
    <name evidence="4" type="ORF">LSH36_275g12023</name>
</gene>
<name>A0AAD9N4P4_9ANNE</name>
<dbReference type="InterPro" id="IPR004843">
    <property type="entry name" value="Calcineurin-like_PHP"/>
</dbReference>
<accession>A0AAD9N4P4</accession>
<reference evidence="4" key="1">
    <citation type="journal article" date="2023" name="Mol. Biol. Evol.">
        <title>Third-Generation Sequencing Reveals the Adaptive Role of the Epigenome in Three Deep-Sea Polychaetes.</title>
        <authorList>
            <person name="Perez M."/>
            <person name="Aroh O."/>
            <person name="Sun Y."/>
            <person name="Lan Y."/>
            <person name="Juniper S.K."/>
            <person name="Young C.R."/>
            <person name="Angers B."/>
            <person name="Qian P.Y."/>
        </authorList>
    </citation>
    <scope>NUCLEOTIDE SEQUENCE</scope>
    <source>
        <strain evidence="4">P08H-3</strain>
    </source>
</reference>
<evidence type="ECO:0000256" key="2">
    <source>
        <dbReference type="ARBA" id="ARBA00022801"/>
    </source>
</evidence>
<organism evidence="4 5">
    <name type="scientific">Paralvinella palmiformis</name>
    <dbReference type="NCBI Taxonomy" id="53620"/>
    <lineage>
        <taxon>Eukaryota</taxon>
        <taxon>Metazoa</taxon>
        <taxon>Spiralia</taxon>
        <taxon>Lophotrochozoa</taxon>
        <taxon>Annelida</taxon>
        <taxon>Polychaeta</taxon>
        <taxon>Sedentaria</taxon>
        <taxon>Canalipalpata</taxon>
        <taxon>Terebellida</taxon>
        <taxon>Terebelliformia</taxon>
        <taxon>Alvinellidae</taxon>
        <taxon>Paralvinella</taxon>
    </lineage>
</organism>
<evidence type="ECO:0000313" key="4">
    <source>
        <dbReference type="EMBL" id="KAK2154194.1"/>
    </source>
</evidence>
<sequence>SVLGGIETTPRETGPTACIQSSITERWPRSGVDEALCGLRFLAIGDWGVTLPDMDKTKNWRQAEVAIAMDTWASEHGDLDFIISTGDNFYPRGVQSNDSLRFRVSWKDVYNLYHLTRVPWYIALGNHDYHLGSDDRELRQVEHSRLDPAWKCPHLWYERTWTVGLTTLQIIVIDTTALKFGRHQPSVQFSWIQRQLSQSDADWKILVTHHPIYSVGLNGPSDKFLVKYILPVAEKYGVDVVLSGHDHALEHIRRSDGGGPDFVISGAGGKELYDENRHFVEKLNKAGLSLHLYRKDNGFVAFDVKNNALSVGFYDRTNRLLHNFTHWKGIGYRQMHSLDLQ</sequence>
<dbReference type="EMBL" id="JAODUP010000275">
    <property type="protein sequence ID" value="KAK2154194.1"/>
    <property type="molecule type" value="Genomic_DNA"/>
</dbReference>
<feature type="domain" description="Calcineurin-like phosphoesterase" evidence="3">
    <location>
        <begin position="39"/>
        <end position="248"/>
    </location>
</feature>
<proteinExistence type="predicted"/>
<keyword evidence="1" id="KW-0732">Signal</keyword>
<dbReference type="Pfam" id="PF00149">
    <property type="entry name" value="Metallophos"/>
    <property type="match status" value="1"/>
</dbReference>
<comment type="caution">
    <text evidence="4">The sequence shown here is derived from an EMBL/GenBank/DDBJ whole genome shotgun (WGS) entry which is preliminary data.</text>
</comment>
<dbReference type="InterPro" id="IPR029052">
    <property type="entry name" value="Metallo-depent_PP-like"/>
</dbReference>
<evidence type="ECO:0000313" key="5">
    <source>
        <dbReference type="Proteomes" id="UP001208570"/>
    </source>
</evidence>
<keyword evidence="2" id="KW-0378">Hydrolase</keyword>
<protein>
    <recommendedName>
        <fullName evidence="3">Calcineurin-like phosphoesterase domain-containing protein</fullName>
    </recommendedName>
</protein>
<evidence type="ECO:0000259" key="3">
    <source>
        <dbReference type="Pfam" id="PF00149"/>
    </source>
</evidence>
<keyword evidence="5" id="KW-1185">Reference proteome</keyword>
<dbReference type="Gene3D" id="3.60.21.10">
    <property type="match status" value="1"/>
</dbReference>
<dbReference type="AlphaFoldDB" id="A0AAD9N4P4"/>
<dbReference type="SUPFAM" id="SSF56300">
    <property type="entry name" value="Metallo-dependent phosphatases"/>
    <property type="match status" value="1"/>
</dbReference>
<dbReference type="PANTHER" id="PTHR10161">
    <property type="entry name" value="TARTRATE-RESISTANT ACID PHOSPHATASE TYPE 5"/>
    <property type="match status" value="1"/>
</dbReference>